<feature type="region of interest" description="Disordered" evidence="7">
    <location>
        <begin position="411"/>
        <end position="433"/>
    </location>
</feature>
<feature type="signal peptide" evidence="9">
    <location>
        <begin position="1"/>
        <end position="22"/>
    </location>
</feature>
<keyword evidence="3 9" id="KW-0732">Signal</keyword>
<evidence type="ECO:0000256" key="9">
    <source>
        <dbReference type="SAM" id="SignalP"/>
    </source>
</evidence>
<keyword evidence="2" id="KW-0645">Protease</keyword>
<feature type="domain" description="Peptidase A1" evidence="10">
    <location>
        <begin position="1"/>
        <end position="298"/>
    </location>
</feature>
<organism evidence="11">
    <name type="scientific">Hanusia phi</name>
    <dbReference type="NCBI Taxonomy" id="3032"/>
    <lineage>
        <taxon>Eukaryota</taxon>
        <taxon>Cryptophyceae</taxon>
        <taxon>Pyrenomonadales</taxon>
        <taxon>Geminigeraceae</taxon>
        <taxon>Hanusia</taxon>
    </lineage>
</organism>
<accession>A0A7S0DZU3</accession>
<sequence length="484" mass="51696">MKSKHVVVSALVVVFHARLCSSVSSLYHTSRSTLWRGSDALRFRTTYAGGTELDGFICSDLIDIGGYSSLAPFGCITTITGMLDGAGIAGFGPAPARVPGSAPPLPPFFLSLANVTGDHGPIGKPVPEPCFSFLTSNSSAELQLGGIDQDAIIGSLKPVASLDSHSYSIPIAGMSVGGEELLQFVPGGNGDELVPAILDSGTTCMCLPDSTRNGDLKFSPWKKFQELLNKEAPIVVSVVGGVQVEIAHSIWRQGVEEVKGCLPRSCPDDRIVLGDWMFQACAVVFRWQPEGRPKISLAPRNPNYVLGKFGDPSSFVGHVKRQPIIRRIPLLDEHRLTFLVPVSIGRPPQTFQLVFDTGSSFFGVRTAALGGAAGSILLTNMTANKRAKALRAIASKAQEIERKRRKLAKESGFSLSSAVKQREEQEDSGRSRNGGPPWWAGLLVALIGVFFFVLALGMAIVRRRLQRGGGGKPAGSFVVGSRIT</sequence>
<protein>
    <recommendedName>
        <fullName evidence="10">Peptidase A1 domain-containing protein</fullName>
    </recommendedName>
</protein>
<keyword evidence="8" id="KW-0472">Membrane</keyword>
<keyword evidence="8" id="KW-0812">Transmembrane</keyword>
<evidence type="ECO:0000256" key="4">
    <source>
        <dbReference type="ARBA" id="ARBA00022750"/>
    </source>
</evidence>
<feature type="domain" description="Peptidase A1" evidence="10">
    <location>
        <begin position="338"/>
        <end position="484"/>
    </location>
</feature>
<dbReference type="EMBL" id="HBEO01003299">
    <property type="protein sequence ID" value="CAD8469216.1"/>
    <property type="molecule type" value="Transcribed_RNA"/>
</dbReference>
<dbReference type="InterPro" id="IPR021109">
    <property type="entry name" value="Peptidase_aspartic_dom_sf"/>
</dbReference>
<evidence type="ECO:0000256" key="5">
    <source>
        <dbReference type="ARBA" id="ARBA00022801"/>
    </source>
</evidence>
<dbReference type="PANTHER" id="PTHR47965:SF12">
    <property type="entry name" value="ASPARTIC PROTEINASE 3-RELATED"/>
    <property type="match status" value="1"/>
</dbReference>
<dbReference type="PANTHER" id="PTHR47965">
    <property type="entry name" value="ASPARTYL PROTEASE-RELATED"/>
    <property type="match status" value="1"/>
</dbReference>
<evidence type="ECO:0000313" key="11">
    <source>
        <dbReference type="EMBL" id="CAD8469216.1"/>
    </source>
</evidence>
<gene>
    <name evidence="11" type="ORF">HPHI1048_LOCUS2331</name>
</gene>
<feature type="transmembrane region" description="Helical" evidence="8">
    <location>
        <begin position="438"/>
        <end position="461"/>
    </location>
</feature>
<evidence type="ECO:0000256" key="6">
    <source>
        <dbReference type="ARBA" id="ARBA00023145"/>
    </source>
</evidence>
<dbReference type="PROSITE" id="PS51767">
    <property type="entry name" value="PEPTIDASE_A1"/>
    <property type="match status" value="2"/>
</dbReference>
<dbReference type="Pfam" id="PF00026">
    <property type="entry name" value="Asp"/>
    <property type="match status" value="2"/>
</dbReference>
<dbReference type="AlphaFoldDB" id="A0A7S0DZU3"/>
<evidence type="ECO:0000256" key="1">
    <source>
        <dbReference type="ARBA" id="ARBA00007447"/>
    </source>
</evidence>
<evidence type="ECO:0000256" key="2">
    <source>
        <dbReference type="ARBA" id="ARBA00022670"/>
    </source>
</evidence>
<feature type="compositionally biased region" description="Basic and acidic residues" evidence="7">
    <location>
        <begin position="420"/>
        <end position="430"/>
    </location>
</feature>
<keyword evidence="8" id="KW-1133">Transmembrane helix</keyword>
<evidence type="ECO:0000256" key="7">
    <source>
        <dbReference type="SAM" id="MobiDB-lite"/>
    </source>
</evidence>
<keyword evidence="6" id="KW-0865">Zymogen</keyword>
<dbReference type="GO" id="GO:0004190">
    <property type="term" value="F:aspartic-type endopeptidase activity"/>
    <property type="evidence" value="ECO:0007669"/>
    <property type="project" value="UniProtKB-KW"/>
</dbReference>
<dbReference type="InterPro" id="IPR034164">
    <property type="entry name" value="Pepsin-like_dom"/>
</dbReference>
<proteinExistence type="inferred from homology"/>
<dbReference type="GO" id="GO:0006508">
    <property type="term" value="P:proteolysis"/>
    <property type="evidence" value="ECO:0007669"/>
    <property type="project" value="UniProtKB-KW"/>
</dbReference>
<dbReference type="Gene3D" id="2.40.70.10">
    <property type="entry name" value="Acid Proteases"/>
    <property type="match status" value="2"/>
</dbReference>
<keyword evidence="5" id="KW-0378">Hydrolase</keyword>
<comment type="similarity">
    <text evidence="1">Belongs to the peptidase A1 family.</text>
</comment>
<dbReference type="InterPro" id="IPR033121">
    <property type="entry name" value="PEPTIDASE_A1"/>
</dbReference>
<dbReference type="CDD" id="cd05471">
    <property type="entry name" value="pepsin_like"/>
    <property type="match status" value="1"/>
</dbReference>
<reference evidence="11" key="1">
    <citation type="submission" date="2021-01" db="EMBL/GenBank/DDBJ databases">
        <authorList>
            <person name="Corre E."/>
            <person name="Pelletier E."/>
            <person name="Niang G."/>
            <person name="Scheremetjew M."/>
            <person name="Finn R."/>
            <person name="Kale V."/>
            <person name="Holt S."/>
            <person name="Cochrane G."/>
            <person name="Meng A."/>
            <person name="Brown T."/>
            <person name="Cohen L."/>
        </authorList>
    </citation>
    <scope>NUCLEOTIDE SEQUENCE</scope>
    <source>
        <strain evidence="11">CCMP325</strain>
    </source>
</reference>
<evidence type="ECO:0000259" key="10">
    <source>
        <dbReference type="PROSITE" id="PS51767"/>
    </source>
</evidence>
<keyword evidence="4" id="KW-0064">Aspartyl protease</keyword>
<dbReference type="InterPro" id="IPR001461">
    <property type="entry name" value="Aspartic_peptidase_A1"/>
</dbReference>
<evidence type="ECO:0000256" key="8">
    <source>
        <dbReference type="SAM" id="Phobius"/>
    </source>
</evidence>
<evidence type="ECO:0000256" key="3">
    <source>
        <dbReference type="ARBA" id="ARBA00022729"/>
    </source>
</evidence>
<name>A0A7S0DZU3_9CRYP</name>
<feature type="chain" id="PRO_5031234989" description="Peptidase A1 domain-containing protein" evidence="9">
    <location>
        <begin position="23"/>
        <end position="484"/>
    </location>
</feature>
<dbReference type="SUPFAM" id="SSF50630">
    <property type="entry name" value="Acid proteases"/>
    <property type="match status" value="2"/>
</dbReference>